<gene>
    <name evidence="2" type="ORF">Cvel_2947</name>
</gene>
<evidence type="ECO:0000256" key="1">
    <source>
        <dbReference type="SAM" id="MobiDB-lite"/>
    </source>
</evidence>
<dbReference type="VEuPathDB" id="CryptoDB:Cvel_2947"/>
<name>A0A0G4F8T2_9ALVE</name>
<accession>A0A0G4F8T2</accession>
<dbReference type="InterPro" id="IPR042099">
    <property type="entry name" value="ANL_N_sf"/>
</dbReference>
<dbReference type="EMBL" id="CDMZ01000187">
    <property type="protein sequence ID" value="CEM08745.1"/>
    <property type="molecule type" value="Genomic_DNA"/>
</dbReference>
<feature type="region of interest" description="Disordered" evidence="1">
    <location>
        <begin position="80"/>
        <end position="99"/>
    </location>
</feature>
<reference evidence="2" key="1">
    <citation type="submission" date="2014-11" db="EMBL/GenBank/DDBJ databases">
        <authorList>
            <person name="Otto D Thomas"/>
            <person name="Naeem Raeece"/>
        </authorList>
    </citation>
    <scope>NUCLEOTIDE SEQUENCE</scope>
</reference>
<sequence length="118" mass="13275">MQRSHQTDDAWSKRLFSGCRIKEGDGLTNARSVREKVLPGREGLERGDVFSAEGSEGPWRGRQEELLDLARGIRELGAVGRCTPHDKDEQGRPMPRGELCLRGPSVFSGYFQNEEKMN</sequence>
<proteinExistence type="predicted"/>
<evidence type="ECO:0000313" key="2">
    <source>
        <dbReference type="EMBL" id="CEM08745.1"/>
    </source>
</evidence>
<evidence type="ECO:0008006" key="3">
    <source>
        <dbReference type="Google" id="ProtNLM"/>
    </source>
</evidence>
<protein>
    <recommendedName>
        <fullName evidence="3">AMP-dependent synthetase/ligase domain-containing protein</fullName>
    </recommendedName>
</protein>
<organism evidence="2">
    <name type="scientific">Chromera velia CCMP2878</name>
    <dbReference type="NCBI Taxonomy" id="1169474"/>
    <lineage>
        <taxon>Eukaryota</taxon>
        <taxon>Sar</taxon>
        <taxon>Alveolata</taxon>
        <taxon>Colpodellida</taxon>
        <taxon>Chromeraceae</taxon>
        <taxon>Chromera</taxon>
    </lineage>
</organism>
<dbReference type="SUPFAM" id="SSF56801">
    <property type="entry name" value="Acetyl-CoA synthetase-like"/>
    <property type="match status" value="1"/>
</dbReference>
<dbReference type="AlphaFoldDB" id="A0A0G4F8T2"/>
<dbReference type="Gene3D" id="3.40.50.12780">
    <property type="entry name" value="N-terminal domain of ligase-like"/>
    <property type="match status" value="1"/>
</dbReference>